<dbReference type="EMBL" id="JWZT01000444">
    <property type="protein sequence ID" value="KII74336.1"/>
    <property type="molecule type" value="Genomic_DNA"/>
</dbReference>
<dbReference type="Proteomes" id="UP000031668">
    <property type="component" value="Unassembled WGS sequence"/>
</dbReference>
<keyword evidence="2" id="KW-1185">Reference proteome</keyword>
<accession>A0A0C2N3U8</accession>
<proteinExistence type="predicted"/>
<dbReference type="AlphaFoldDB" id="A0A0C2N3U8"/>
<reference evidence="1 2" key="1">
    <citation type="journal article" date="2014" name="Genome Biol. Evol.">
        <title>The genome of the myxosporean Thelohanellus kitauei shows adaptations to nutrient acquisition within its fish host.</title>
        <authorList>
            <person name="Yang Y."/>
            <person name="Xiong J."/>
            <person name="Zhou Z."/>
            <person name="Huo F."/>
            <person name="Miao W."/>
            <person name="Ran C."/>
            <person name="Liu Y."/>
            <person name="Zhang J."/>
            <person name="Feng J."/>
            <person name="Wang M."/>
            <person name="Wang M."/>
            <person name="Wang L."/>
            <person name="Yao B."/>
        </authorList>
    </citation>
    <scope>NUCLEOTIDE SEQUENCE [LARGE SCALE GENOMIC DNA]</scope>
    <source>
        <strain evidence="1">Wuqing</strain>
    </source>
</reference>
<sequence>MGIKCVLKSNFVVSNQVSADLGFRILCPRNYDKRGTAGDPYQIGIQRILLLSERARRIALRNFDLTDDTRFYNPLPLPGRSIYPLVGNARFHSINLTLSKWLTPRASVKRSSINTRVQTASLNQSIRLRIPKDNPKFGIHVASAPLTHIRENLSEFLLVDRLADNFEPKFTYINRNGI</sequence>
<organism evidence="1 2">
    <name type="scientific">Thelohanellus kitauei</name>
    <name type="common">Myxosporean</name>
    <dbReference type="NCBI Taxonomy" id="669202"/>
    <lineage>
        <taxon>Eukaryota</taxon>
        <taxon>Metazoa</taxon>
        <taxon>Cnidaria</taxon>
        <taxon>Myxozoa</taxon>
        <taxon>Myxosporea</taxon>
        <taxon>Bivalvulida</taxon>
        <taxon>Platysporina</taxon>
        <taxon>Myxobolidae</taxon>
        <taxon>Thelohanellus</taxon>
    </lineage>
</organism>
<name>A0A0C2N3U8_THEKT</name>
<evidence type="ECO:0000313" key="2">
    <source>
        <dbReference type="Proteomes" id="UP000031668"/>
    </source>
</evidence>
<evidence type="ECO:0000313" key="1">
    <source>
        <dbReference type="EMBL" id="KII74336.1"/>
    </source>
</evidence>
<comment type="caution">
    <text evidence="1">The sequence shown here is derived from an EMBL/GenBank/DDBJ whole genome shotgun (WGS) entry which is preliminary data.</text>
</comment>
<gene>
    <name evidence="1" type="ORF">RF11_07925</name>
</gene>
<protein>
    <submittedName>
        <fullName evidence="1">Uncharacterized protein</fullName>
    </submittedName>
</protein>